<keyword evidence="7" id="KW-0012">Acyltransferase</keyword>
<dbReference type="PANTHER" id="PTHR13285:SF18">
    <property type="entry name" value="PROTEIN-CYSTEINE N-PALMITOYLTRANSFERASE RASP"/>
    <property type="match status" value="1"/>
</dbReference>
<feature type="transmembrane region" description="Helical" evidence="8">
    <location>
        <begin position="29"/>
        <end position="46"/>
    </location>
</feature>
<dbReference type="PANTHER" id="PTHR13285">
    <property type="entry name" value="ACYLTRANSFERASE"/>
    <property type="match status" value="1"/>
</dbReference>
<feature type="transmembrane region" description="Helical" evidence="8">
    <location>
        <begin position="331"/>
        <end position="351"/>
    </location>
</feature>
<comment type="subcellular location">
    <subcellularLocation>
        <location evidence="1">Cell membrane</location>
        <topology evidence="1">Multi-pass membrane protein</topology>
    </subcellularLocation>
</comment>
<keyword evidence="6 7" id="KW-0472">Membrane</keyword>
<evidence type="ECO:0000256" key="5">
    <source>
        <dbReference type="ARBA" id="ARBA00022989"/>
    </source>
</evidence>
<evidence type="ECO:0000313" key="9">
    <source>
        <dbReference type="EMBL" id="QWV99231.1"/>
    </source>
</evidence>
<dbReference type="PIRSF" id="PIRSF016636">
    <property type="entry name" value="AlgI_DltB"/>
    <property type="match status" value="1"/>
</dbReference>
<feature type="transmembrane region" description="Helical" evidence="8">
    <location>
        <begin position="449"/>
        <end position="473"/>
    </location>
</feature>
<dbReference type="Proteomes" id="UP000683493">
    <property type="component" value="Chromosome"/>
</dbReference>
<dbReference type="InterPro" id="IPR051085">
    <property type="entry name" value="MB_O-acyltransferase"/>
</dbReference>
<evidence type="ECO:0000256" key="7">
    <source>
        <dbReference type="PIRNR" id="PIRNR016636"/>
    </source>
</evidence>
<feature type="transmembrane region" description="Helical" evidence="8">
    <location>
        <begin position="420"/>
        <end position="437"/>
    </location>
</feature>
<accession>A0ABX8JMM0</accession>
<protein>
    <recommendedName>
        <fullName evidence="11">MBOAT family protein</fullName>
    </recommendedName>
</protein>
<evidence type="ECO:0000256" key="3">
    <source>
        <dbReference type="ARBA" id="ARBA00022475"/>
    </source>
</evidence>
<feature type="transmembrane region" description="Helical" evidence="8">
    <location>
        <begin position="217"/>
        <end position="242"/>
    </location>
</feature>
<dbReference type="InterPro" id="IPR028362">
    <property type="entry name" value="AlgI"/>
</dbReference>
<evidence type="ECO:0008006" key="11">
    <source>
        <dbReference type="Google" id="ProtNLM"/>
    </source>
</evidence>
<dbReference type="InterPro" id="IPR004299">
    <property type="entry name" value="MBOAT_fam"/>
</dbReference>
<evidence type="ECO:0000256" key="8">
    <source>
        <dbReference type="SAM" id="Phobius"/>
    </source>
</evidence>
<dbReference type="EMBL" id="CP076724">
    <property type="protein sequence ID" value="QWV99231.1"/>
    <property type="molecule type" value="Genomic_DNA"/>
</dbReference>
<feature type="transmembrane region" description="Helical" evidence="8">
    <location>
        <begin position="6"/>
        <end position="22"/>
    </location>
</feature>
<evidence type="ECO:0000256" key="4">
    <source>
        <dbReference type="ARBA" id="ARBA00022692"/>
    </source>
</evidence>
<keyword evidence="5 8" id="KW-1133">Transmembrane helix</keyword>
<feature type="transmembrane region" description="Helical" evidence="8">
    <location>
        <begin position="363"/>
        <end position="386"/>
    </location>
</feature>
<reference evidence="9 10" key="1">
    <citation type="submission" date="2021-06" db="EMBL/GenBank/DDBJ databases">
        <title>Gemonas diversity in paddy soil.</title>
        <authorList>
            <person name="Liu G."/>
        </authorList>
    </citation>
    <scope>NUCLEOTIDE SEQUENCE [LARGE SCALE GENOMIC DNA]</scope>
    <source>
        <strain evidence="9 10">RG29</strain>
    </source>
</reference>
<dbReference type="PIRSF" id="PIRSF500217">
    <property type="entry name" value="AlgI"/>
    <property type="match status" value="1"/>
</dbReference>
<comment type="similarity">
    <text evidence="2 7">Belongs to the membrane-bound acyltransferase family.</text>
</comment>
<gene>
    <name evidence="9" type="ORF">KP005_08115</name>
</gene>
<feature type="transmembrane region" description="Helical" evidence="8">
    <location>
        <begin position="188"/>
        <end position="205"/>
    </location>
</feature>
<dbReference type="Pfam" id="PF03062">
    <property type="entry name" value="MBOAT"/>
    <property type="match status" value="1"/>
</dbReference>
<evidence type="ECO:0000256" key="6">
    <source>
        <dbReference type="ARBA" id="ARBA00023136"/>
    </source>
</evidence>
<sequence length="475" mass="53409">MPLYSTQYLLFLPLVYLFFRCCRHQERWSLLLVASFVFYASLGALYLPLLLAFAAAANYAFGIGVGKAATPGARTALFWTAVSFNVLILALFKYLPPLLEAAALLPATFANLFPAPPPPLVLVGVSYYLFQCISYLADVYLELQEPERHLGYFALYLAFFPKLMQGPIERGADLLPQLKRPYRFDYHLARSGLLLLTWGLFKKLVLADRLGVYVDTVYGNVHAFSGLPLLLATYGYAFQIYFDFSGYTDMALGSARLFNIDLTQNFNRPYLATSVAEFWRRWHISFSSFILDYLFKPLQMRWRYWRQWGTAAAVMVAFLVSGLWHGARSGFLIWGGLHGTYLACSHLCAPYRKRLRQALGVRSGYLLQAGQVVATFHLVCFAWIFFRAATARDAFYLIGNILGNERGLARLLGAGGESSTLMLAFAVALGVLGHGVCTGTRRFPGWFRYPAYAAVLLACFRLTVSQEAGFIYFGF</sequence>
<keyword evidence="7" id="KW-0808">Transferase</keyword>
<feature type="transmembrane region" description="Helical" evidence="8">
    <location>
        <begin position="307"/>
        <end position="325"/>
    </location>
</feature>
<evidence type="ECO:0000256" key="1">
    <source>
        <dbReference type="ARBA" id="ARBA00004651"/>
    </source>
</evidence>
<keyword evidence="10" id="KW-1185">Reference proteome</keyword>
<proteinExistence type="inferred from homology"/>
<keyword evidence="3 7" id="KW-1003">Cell membrane</keyword>
<organism evidence="9 10">
    <name type="scientific">Geomonas diazotrophica</name>
    <dbReference type="NCBI Taxonomy" id="2843197"/>
    <lineage>
        <taxon>Bacteria</taxon>
        <taxon>Pseudomonadati</taxon>
        <taxon>Thermodesulfobacteriota</taxon>
        <taxon>Desulfuromonadia</taxon>
        <taxon>Geobacterales</taxon>
        <taxon>Geobacteraceae</taxon>
        <taxon>Geomonas</taxon>
    </lineage>
</organism>
<feature type="transmembrane region" description="Helical" evidence="8">
    <location>
        <begin position="76"/>
        <end position="95"/>
    </location>
</feature>
<dbReference type="InterPro" id="IPR024194">
    <property type="entry name" value="Ac/AlaTfrase_AlgI/DltB"/>
</dbReference>
<keyword evidence="4 8" id="KW-0812">Transmembrane</keyword>
<evidence type="ECO:0000313" key="10">
    <source>
        <dbReference type="Proteomes" id="UP000683493"/>
    </source>
</evidence>
<name>A0ABX8JMM0_9BACT</name>
<evidence type="ECO:0000256" key="2">
    <source>
        <dbReference type="ARBA" id="ARBA00010323"/>
    </source>
</evidence>